<evidence type="ECO:0000256" key="20">
    <source>
        <dbReference type="PIRNR" id="PIRNR000641"/>
    </source>
</evidence>
<comment type="catalytic activity">
    <reaction evidence="19 20">
        <text>L-seryl-[protein] + ATP = O-phospho-L-seryl-[protein] + ADP + H(+)</text>
        <dbReference type="Rhea" id="RHEA:17989"/>
        <dbReference type="Rhea" id="RHEA-COMP:9863"/>
        <dbReference type="Rhea" id="RHEA-COMP:11604"/>
        <dbReference type="ChEBI" id="CHEBI:15378"/>
        <dbReference type="ChEBI" id="CHEBI:29999"/>
        <dbReference type="ChEBI" id="CHEBI:30616"/>
        <dbReference type="ChEBI" id="CHEBI:83421"/>
        <dbReference type="ChEBI" id="CHEBI:456216"/>
        <dbReference type="EC" id="2.7.11.1"/>
    </reaction>
</comment>
<dbReference type="GO" id="GO:0048544">
    <property type="term" value="P:recognition of pollen"/>
    <property type="evidence" value="ECO:0007669"/>
    <property type="project" value="InterPro"/>
</dbReference>
<dbReference type="PANTHER" id="PTHR47974:SF19">
    <property type="entry name" value="RECEPTOR-LIKE SERINE_THREONINE-PROTEIN KINASE"/>
    <property type="match status" value="1"/>
</dbReference>
<keyword evidence="2" id="KW-1003">Cell membrane</keyword>
<keyword evidence="15" id="KW-1015">Disulfide bond</keyword>
<dbReference type="Proteomes" id="UP000228380">
    <property type="component" value="Chromosome 4"/>
</dbReference>
<dbReference type="GO" id="GO:0051707">
    <property type="term" value="P:response to other organism"/>
    <property type="evidence" value="ECO:0007669"/>
    <property type="project" value="UniProtKB-ARBA"/>
</dbReference>
<evidence type="ECO:0000313" key="28">
    <source>
        <dbReference type="RefSeq" id="XP_038981136.1"/>
    </source>
</evidence>
<dbReference type="CDD" id="cd14066">
    <property type="entry name" value="STKc_IRAK"/>
    <property type="match status" value="1"/>
</dbReference>
<evidence type="ECO:0000256" key="3">
    <source>
        <dbReference type="ARBA" id="ARBA00022527"/>
    </source>
</evidence>
<dbReference type="GeneID" id="103699625"/>
<evidence type="ECO:0000256" key="23">
    <source>
        <dbReference type="SAM" id="SignalP"/>
    </source>
</evidence>
<evidence type="ECO:0000256" key="21">
    <source>
        <dbReference type="PROSITE-ProRule" id="PRU10141"/>
    </source>
</evidence>
<feature type="domain" description="Protein kinase" evidence="24">
    <location>
        <begin position="470"/>
        <end position="742"/>
    </location>
</feature>
<comment type="similarity">
    <text evidence="20">Belongs to the protein kinase superfamily. Ser/Thr protein kinase family.</text>
</comment>
<dbReference type="InterPro" id="IPR000858">
    <property type="entry name" value="S_locus_glycoprot_dom"/>
</dbReference>
<dbReference type="PROSITE" id="PS50927">
    <property type="entry name" value="BULB_LECTIN"/>
    <property type="match status" value="1"/>
</dbReference>
<evidence type="ECO:0000256" key="14">
    <source>
        <dbReference type="ARBA" id="ARBA00023136"/>
    </source>
</evidence>
<reference evidence="28" key="2">
    <citation type="submission" date="2025-08" db="UniProtKB">
        <authorList>
            <consortium name="RefSeq"/>
        </authorList>
    </citation>
    <scope>IDENTIFICATION</scope>
    <source>
        <tissue evidence="28">Young leaves</tissue>
    </source>
</reference>
<evidence type="ECO:0000259" key="24">
    <source>
        <dbReference type="PROSITE" id="PS50011"/>
    </source>
</evidence>
<dbReference type="KEGG" id="pda:103699625"/>
<evidence type="ECO:0000256" key="15">
    <source>
        <dbReference type="ARBA" id="ARBA00023157"/>
    </source>
</evidence>
<dbReference type="SMART" id="SM00473">
    <property type="entry name" value="PAN_AP"/>
    <property type="match status" value="1"/>
</dbReference>
<evidence type="ECO:0000259" key="26">
    <source>
        <dbReference type="PROSITE" id="PS50948"/>
    </source>
</evidence>
<evidence type="ECO:0000256" key="5">
    <source>
        <dbReference type="ARBA" id="ARBA00022553"/>
    </source>
</evidence>
<dbReference type="SMART" id="SM00108">
    <property type="entry name" value="B_lectin"/>
    <property type="match status" value="1"/>
</dbReference>
<protein>
    <recommendedName>
        <fullName evidence="20">Receptor-like serine/threonine-protein kinase</fullName>
        <ecNumber evidence="20">2.7.11.1</ecNumber>
    </recommendedName>
</protein>
<dbReference type="InterPro" id="IPR017441">
    <property type="entry name" value="Protein_kinase_ATP_BS"/>
</dbReference>
<dbReference type="Pfam" id="PF08276">
    <property type="entry name" value="PAN_2"/>
    <property type="match status" value="1"/>
</dbReference>
<keyword evidence="27" id="KW-1185">Reference proteome</keyword>
<dbReference type="Pfam" id="PF00954">
    <property type="entry name" value="S_locus_glycop"/>
    <property type="match status" value="1"/>
</dbReference>
<feature type="domain" description="Bulb-type lectin" evidence="25">
    <location>
        <begin position="31"/>
        <end position="154"/>
    </location>
</feature>
<dbReference type="GO" id="GO:0005886">
    <property type="term" value="C:plasma membrane"/>
    <property type="evidence" value="ECO:0007669"/>
    <property type="project" value="UniProtKB-SubCell"/>
</dbReference>
<dbReference type="PROSITE" id="PS00107">
    <property type="entry name" value="PROTEIN_KINASE_ATP"/>
    <property type="match status" value="1"/>
</dbReference>
<proteinExistence type="inferred from homology"/>
<feature type="domain" description="Apple" evidence="26">
    <location>
        <begin position="319"/>
        <end position="401"/>
    </location>
</feature>
<evidence type="ECO:0000256" key="8">
    <source>
        <dbReference type="ARBA" id="ARBA00022729"/>
    </source>
</evidence>
<evidence type="ECO:0000256" key="10">
    <source>
        <dbReference type="ARBA" id="ARBA00022741"/>
    </source>
</evidence>
<dbReference type="GO" id="GO:0004674">
    <property type="term" value="F:protein serine/threonine kinase activity"/>
    <property type="evidence" value="ECO:0007669"/>
    <property type="project" value="UniProtKB-KW"/>
</dbReference>
<dbReference type="InterPro" id="IPR008271">
    <property type="entry name" value="Ser/Thr_kinase_AS"/>
</dbReference>
<evidence type="ECO:0000256" key="11">
    <source>
        <dbReference type="ARBA" id="ARBA00022777"/>
    </source>
</evidence>
<dbReference type="InterPro" id="IPR003609">
    <property type="entry name" value="Pan_app"/>
</dbReference>
<dbReference type="PIRSF" id="PIRSF000641">
    <property type="entry name" value="SRK"/>
    <property type="match status" value="1"/>
</dbReference>
<keyword evidence="6 20" id="KW-0808">Transferase</keyword>
<evidence type="ECO:0000256" key="4">
    <source>
        <dbReference type="ARBA" id="ARBA00022536"/>
    </source>
</evidence>
<dbReference type="CDD" id="cd01098">
    <property type="entry name" value="PAN_AP_plant"/>
    <property type="match status" value="1"/>
</dbReference>
<evidence type="ECO:0000256" key="17">
    <source>
        <dbReference type="ARBA" id="ARBA00023180"/>
    </source>
</evidence>
<keyword evidence="5" id="KW-0597">Phosphoprotein</keyword>
<keyword evidence="13 22" id="KW-1133">Transmembrane helix</keyword>
<keyword evidence="7 22" id="KW-0812">Transmembrane</keyword>
<dbReference type="SUPFAM" id="SSF56112">
    <property type="entry name" value="Protein kinase-like (PK-like)"/>
    <property type="match status" value="1"/>
</dbReference>
<feature type="transmembrane region" description="Helical" evidence="22">
    <location>
        <begin position="419"/>
        <end position="441"/>
    </location>
</feature>
<dbReference type="CDD" id="cd00028">
    <property type="entry name" value="B_lectin"/>
    <property type="match status" value="1"/>
</dbReference>
<keyword evidence="4" id="KW-0245">EGF-like domain</keyword>
<dbReference type="FunFam" id="2.90.10.10:FF:000002">
    <property type="entry name" value="Serine/threonine-protein kinase"/>
    <property type="match status" value="1"/>
</dbReference>
<dbReference type="Gene3D" id="3.30.200.20">
    <property type="entry name" value="Phosphorylase Kinase, domain 1"/>
    <property type="match status" value="1"/>
</dbReference>
<keyword evidence="9" id="KW-0430">Lectin</keyword>
<dbReference type="Pfam" id="PF00069">
    <property type="entry name" value="Pkinase"/>
    <property type="match status" value="1"/>
</dbReference>
<feature type="chain" id="PRO_5034973409" description="Receptor-like serine/threonine-protein kinase" evidence="23">
    <location>
        <begin position="31"/>
        <end position="784"/>
    </location>
</feature>
<keyword evidence="16" id="KW-0675">Receptor</keyword>
<feature type="binding site" evidence="21">
    <location>
        <position position="499"/>
    </location>
    <ligand>
        <name>ATP</name>
        <dbReference type="ChEBI" id="CHEBI:30616"/>
    </ligand>
</feature>
<dbReference type="PROSITE" id="PS50011">
    <property type="entry name" value="PROTEIN_KINASE_DOM"/>
    <property type="match status" value="1"/>
</dbReference>
<dbReference type="RefSeq" id="XP_038981136.1">
    <property type="nucleotide sequence ID" value="XM_039125208.1"/>
</dbReference>
<comment type="subcellular location">
    <subcellularLocation>
        <location evidence="1">Cell membrane</location>
        <topology evidence="1">Single-pass type I membrane protein</topology>
    </subcellularLocation>
</comment>
<dbReference type="InterPro" id="IPR000719">
    <property type="entry name" value="Prot_kinase_dom"/>
</dbReference>
<dbReference type="GO" id="GO:0030246">
    <property type="term" value="F:carbohydrate binding"/>
    <property type="evidence" value="ECO:0007669"/>
    <property type="project" value="UniProtKB-KW"/>
</dbReference>
<dbReference type="EC" id="2.7.11.1" evidence="20"/>
<keyword evidence="8 23" id="KW-0732">Signal</keyword>
<dbReference type="InterPro" id="IPR036426">
    <property type="entry name" value="Bulb-type_lectin_dom_sf"/>
</dbReference>
<dbReference type="SUPFAM" id="SSF51110">
    <property type="entry name" value="alpha-D-mannose-specific plant lectins"/>
    <property type="match status" value="1"/>
</dbReference>
<keyword evidence="17" id="KW-0325">Glycoprotein</keyword>
<evidence type="ECO:0000259" key="25">
    <source>
        <dbReference type="PROSITE" id="PS50927"/>
    </source>
</evidence>
<evidence type="ECO:0000256" key="6">
    <source>
        <dbReference type="ARBA" id="ARBA00022679"/>
    </source>
</evidence>
<dbReference type="PROSITE" id="PS00108">
    <property type="entry name" value="PROTEIN_KINASE_ST"/>
    <property type="match status" value="1"/>
</dbReference>
<evidence type="ECO:0000256" key="12">
    <source>
        <dbReference type="ARBA" id="ARBA00022840"/>
    </source>
</evidence>
<dbReference type="FunFam" id="3.30.200.20:FF:000370">
    <property type="entry name" value="Receptor-like protein kinase 4"/>
    <property type="match status" value="1"/>
</dbReference>
<evidence type="ECO:0000256" key="2">
    <source>
        <dbReference type="ARBA" id="ARBA00022475"/>
    </source>
</evidence>
<sequence length="784" mass="86809">MDTEMRPCSSLSIILLFFLLSSLNVQPCGATDSIYLGQSVSGNQTIVSKEGKFELGFFTPGNSRNYYIGIWYKTIPVQTVIWVANRATPISNTSSAELKISEDGKLVLLNSSKIPVWASNSTPSTSNSMVAVLLDTGNLVIGNRSNATIWQSFDHPTDTVMPGGWVGVNKITGEYQSITSWENPENPAPGPGLWNGRYFPAIPGTRESSPINFTFVDNKQRKYATFTNLYSSFITRTVVDSSGLLKHLYWLNSTQEWQTIFTQPLAQCDVYSLCGAFGICDQKSSNICRCSYGFEPASMEEREFNVWNSGCVRKTSLRCSNKSSTGEEGDRFLEMTNMRLPANPQNLTVGSARDCEQACLNSCSCNAYAYVSGCSIWNGDLRNLQQLYDGDGGAGTLHFRLAASDFPASSSSHKFVIDLTLGVIGGIIGILCVLVGLMWAFQRRKRIRMAKQVEGSLIQFTYGDLQRVTKNFSEKLGGGGFGSVFKGTLIDLTEVAVKKLEGLRQGEKQFRTEVSTLAAIQHVNLVHLRGFCTEGSKRLLVYEYMPGGSLDSHLFQNKSTVLDWKTRYQIILGIARGLAYLHEKCRECIIHCDIKPDNILLDKDFCAKVADFGMAKLIGRDFSRVLTTIRGTIGYLAPEWISGLPITSKVDVYSFGMMLFELVSGKRNTAQSADGSKFFYPSWAAIKVVEGDLFSLLDHGFKGAADLEDLTRVCRVACWCIQDSEADRPTMGQVVQILEGVLEVSMPPLPRVLQLLTEDRSQIRDDLSSTECKDPLDQSQDFYP</sequence>
<evidence type="ECO:0000256" key="13">
    <source>
        <dbReference type="ARBA" id="ARBA00022989"/>
    </source>
</evidence>
<dbReference type="InterPro" id="IPR001480">
    <property type="entry name" value="Bulb-type_lectin_dom"/>
</dbReference>
<evidence type="ECO:0000256" key="18">
    <source>
        <dbReference type="ARBA" id="ARBA00047899"/>
    </source>
</evidence>
<evidence type="ECO:0000256" key="1">
    <source>
        <dbReference type="ARBA" id="ARBA00004251"/>
    </source>
</evidence>
<keyword evidence="12 20" id="KW-0067">ATP-binding</keyword>
<evidence type="ECO:0000256" key="7">
    <source>
        <dbReference type="ARBA" id="ARBA00022692"/>
    </source>
</evidence>
<dbReference type="PANTHER" id="PTHR47974">
    <property type="entry name" value="OS07G0415500 PROTEIN"/>
    <property type="match status" value="1"/>
</dbReference>
<keyword evidence="11 20" id="KW-0418">Kinase</keyword>
<accession>A0A8B9A3D1</accession>
<organism evidence="27 28">
    <name type="scientific">Phoenix dactylifera</name>
    <name type="common">Date palm</name>
    <dbReference type="NCBI Taxonomy" id="42345"/>
    <lineage>
        <taxon>Eukaryota</taxon>
        <taxon>Viridiplantae</taxon>
        <taxon>Streptophyta</taxon>
        <taxon>Embryophyta</taxon>
        <taxon>Tracheophyta</taxon>
        <taxon>Spermatophyta</taxon>
        <taxon>Magnoliopsida</taxon>
        <taxon>Liliopsida</taxon>
        <taxon>Arecaceae</taxon>
        <taxon>Coryphoideae</taxon>
        <taxon>Phoeniceae</taxon>
        <taxon>Phoenix</taxon>
    </lineage>
</organism>
<dbReference type="AlphaFoldDB" id="A0A8B9A3D1"/>
<keyword evidence="3 20" id="KW-0723">Serine/threonine-protein kinase</keyword>
<name>A0A8B9A3D1_PHODC</name>
<dbReference type="InterPro" id="IPR024171">
    <property type="entry name" value="SRK-like_kinase"/>
</dbReference>
<gene>
    <name evidence="28" type="primary">LOC103699625</name>
</gene>
<evidence type="ECO:0000256" key="16">
    <source>
        <dbReference type="ARBA" id="ARBA00023170"/>
    </source>
</evidence>
<dbReference type="FunFam" id="1.10.510.10:FF:000227">
    <property type="entry name" value="Serine/threonine-protein kinase"/>
    <property type="match status" value="1"/>
</dbReference>
<feature type="signal peptide" evidence="23">
    <location>
        <begin position="1"/>
        <end position="30"/>
    </location>
</feature>
<dbReference type="SMART" id="SM00220">
    <property type="entry name" value="S_TKc"/>
    <property type="match status" value="1"/>
</dbReference>
<dbReference type="Gene3D" id="1.10.510.10">
    <property type="entry name" value="Transferase(Phosphotransferase) domain 1"/>
    <property type="match status" value="1"/>
</dbReference>
<dbReference type="InterPro" id="IPR011009">
    <property type="entry name" value="Kinase-like_dom_sf"/>
</dbReference>
<evidence type="ECO:0000256" key="9">
    <source>
        <dbReference type="ARBA" id="ARBA00022734"/>
    </source>
</evidence>
<dbReference type="Pfam" id="PF01453">
    <property type="entry name" value="B_lectin"/>
    <property type="match status" value="1"/>
</dbReference>
<evidence type="ECO:0000313" key="27">
    <source>
        <dbReference type="Proteomes" id="UP000228380"/>
    </source>
</evidence>
<keyword evidence="14 22" id="KW-0472">Membrane</keyword>
<dbReference type="OrthoDB" id="4062651at2759"/>
<reference evidence="27" key="1">
    <citation type="journal article" date="2019" name="Nat. Commun.">
        <title>Genome-wide association mapping of date palm fruit traits.</title>
        <authorList>
            <person name="Hazzouri K.M."/>
            <person name="Gros-Balthazard M."/>
            <person name="Flowers J.M."/>
            <person name="Copetti D."/>
            <person name="Lemansour A."/>
            <person name="Lebrun M."/>
            <person name="Masmoudi K."/>
            <person name="Ferrand S."/>
            <person name="Dhar M.I."/>
            <person name="Fresquez Z.A."/>
            <person name="Rosas U."/>
            <person name="Zhang J."/>
            <person name="Talag J."/>
            <person name="Lee S."/>
            <person name="Kudrna D."/>
            <person name="Powell R.F."/>
            <person name="Leitch I.J."/>
            <person name="Krueger R.R."/>
            <person name="Wing R.A."/>
            <person name="Amiri K.M.A."/>
            <person name="Purugganan M.D."/>
        </authorList>
    </citation>
    <scope>NUCLEOTIDE SEQUENCE [LARGE SCALE GENOMIC DNA]</scope>
    <source>
        <strain evidence="27">cv. Khalas</strain>
    </source>
</reference>
<evidence type="ECO:0000256" key="22">
    <source>
        <dbReference type="SAM" id="Phobius"/>
    </source>
</evidence>
<keyword evidence="10 20" id="KW-0547">Nucleotide-binding</keyword>
<evidence type="ECO:0000256" key="19">
    <source>
        <dbReference type="ARBA" id="ARBA00048679"/>
    </source>
</evidence>
<dbReference type="PROSITE" id="PS50948">
    <property type="entry name" value="PAN"/>
    <property type="match status" value="1"/>
</dbReference>
<comment type="catalytic activity">
    <reaction evidence="18 20">
        <text>L-threonyl-[protein] + ATP = O-phospho-L-threonyl-[protein] + ADP + H(+)</text>
        <dbReference type="Rhea" id="RHEA:46608"/>
        <dbReference type="Rhea" id="RHEA-COMP:11060"/>
        <dbReference type="Rhea" id="RHEA-COMP:11605"/>
        <dbReference type="ChEBI" id="CHEBI:15378"/>
        <dbReference type="ChEBI" id="CHEBI:30013"/>
        <dbReference type="ChEBI" id="CHEBI:30616"/>
        <dbReference type="ChEBI" id="CHEBI:61977"/>
        <dbReference type="ChEBI" id="CHEBI:456216"/>
        <dbReference type="EC" id="2.7.11.1"/>
    </reaction>
</comment>
<dbReference type="GO" id="GO:0005524">
    <property type="term" value="F:ATP binding"/>
    <property type="evidence" value="ECO:0007669"/>
    <property type="project" value="UniProtKB-UniRule"/>
</dbReference>
<dbReference type="Gene3D" id="2.90.10.10">
    <property type="entry name" value="Bulb-type lectin domain"/>
    <property type="match status" value="1"/>
</dbReference>